<dbReference type="EMBL" id="LT840185">
    <property type="protein sequence ID" value="SMF63852.1"/>
    <property type="molecule type" value="Genomic_DNA"/>
</dbReference>
<dbReference type="AlphaFoldDB" id="A0A1X7G664"/>
<keyword evidence="9" id="KW-1185">Reference proteome</keyword>
<sequence>MKANKAQLDSALKAPAATRFFLFYGPDEAGSRALAKRIGAVMGADAERIDIAGTELKADPARLADEAAAISLFGGARYIIVEPAGEESLAAVEALAEAATAGNPVALVAGALRPTSKLLKLALAEKGAIAFASYAPEGRDADRLVAEMAKAEGLDARPDVARRIADGAGGNRALMAQEIAKLALYLDAAPDRPKPLDHDAIDAVGVGSESGDLGRMVDSVMDGDAATLRAEFNRLASEGIEGIPLVRALLRRTSLLARLRAEVEKGQAPGAVMASQGKAIFWKEKDRVAGQLVRWRSDLLAKATSRLVEAERLAKASGSPGSVAVDEELFAICRQAARLR</sequence>
<evidence type="ECO:0000256" key="1">
    <source>
        <dbReference type="ARBA" id="ARBA00012417"/>
    </source>
</evidence>
<evidence type="ECO:0000313" key="8">
    <source>
        <dbReference type="EMBL" id="SMF63852.1"/>
    </source>
</evidence>
<dbReference type="SUPFAM" id="SSF52540">
    <property type="entry name" value="P-loop containing nucleoside triphosphate hydrolases"/>
    <property type="match status" value="1"/>
</dbReference>
<dbReference type="Gene3D" id="1.20.272.10">
    <property type="match status" value="1"/>
</dbReference>
<dbReference type="GO" id="GO:0003677">
    <property type="term" value="F:DNA binding"/>
    <property type="evidence" value="ECO:0007669"/>
    <property type="project" value="InterPro"/>
</dbReference>
<comment type="similarity">
    <text evidence="6">Belongs to the DNA polymerase HolA subunit family.</text>
</comment>
<dbReference type="InterPro" id="IPR008921">
    <property type="entry name" value="DNA_pol3_clamp-load_cplx_C"/>
</dbReference>
<dbReference type="SUPFAM" id="SSF48019">
    <property type="entry name" value="post-AAA+ oligomerization domain-like"/>
    <property type="match status" value="1"/>
</dbReference>
<evidence type="ECO:0000256" key="3">
    <source>
        <dbReference type="ARBA" id="ARBA00022695"/>
    </source>
</evidence>
<dbReference type="GO" id="GO:0006261">
    <property type="term" value="P:DNA-templated DNA replication"/>
    <property type="evidence" value="ECO:0007669"/>
    <property type="project" value="TreeGrafter"/>
</dbReference>
<dbReference type="PANTHER" id="PTHR34388">
    <property type="entry name" value="DNA POLYMERASE III SUBUNIT DELTA"/>
    <property type="match status" value="1"/>
</dbReference>
<dbReference type="InterPro" id="IPR027417">
    <property type="entry name" value="P-loop_NTPase"/>
</dbReference>
<dbReference type="NCBIfam" id="TIGR01128">
    <property type="entry name" value="holA"/>
    <property type="match status" value="1"/>
</dbReference>
<evidence type="ECO:0000256" key="6">
    <source>
        <dbReference type="ARBA" id="ARBA00034754"/>
    </source>
</evidence>
<proteinExistence type="inferred from homology"/>
<dbReference type="EC" id="2.7.7.7" evidence="1"/>
<dbReference type="GO" id="GO:0009360">
    <property type="term" value="C:DNA polymerase III complex"/>
    <property type="evidence" value="ECO:0007669"/>
    <property type="project" value="TreeGrafter"/>
</dbReference>
<comment type="catalytic activity">
    <reaction evidence="7">
        <text>DNA(n) + a 2'-deoxyribonucleoside 5'-triphosphate = DNA(n+1) + diphosphate</text>
        <dbReference type="Rhea" id="RHEA:22508"/>
        <dbReference type="Rhea" id="RHEA-COMP:17339"/>
        <dbReference type="Rhea" id="RHEA-COMP:17340"/>
        <dbReference type="ChEBI" id="CHEBI:33019"/>
        <dbReference type="ChEBI" id="CHEBI:61560"/>
        <dbReference type="ChEBI" id="CHEBI:173112"/>
        <dbReference type="EC" id="2.7.7.7"/>
    </reaction>
</comment>
<evidence type="ECO:0000256" key="4">
    <source>
        <dbReference type="ARBA" id="ARBA00022705"/>
    </source>
</evidence>
<dbReference type="RefSeq" id="WP_085217901.1">
    <property type="nucleotide sequence ID" value="NZ_LT840185.1"/>
</dbReference>
<keyword evidence="2" id="KW-0808">Transferase</keyword>
<dbReference type="STRING" id="941907.SAMN06295910_1134"/>
<organism evidence="8 9">
    <name type="scientific">Allosphingosinicella indica</name>
    <dbReference type="NCBI Taxonomy" id="941907"/>
    <lineage>
        <taxon>Bacteria</taxon>
        <taxon>Pseudomonadati</taxon>
        <taxon>Pseudomonadota</taxon>
        <taxon>Alphaproteobacteria</taxon>
        <taxon>Sphingomonadales</taxon>
        <taxon>Sphingomonadaceae</taxon>
        <taxon>Allosphingosinicella</taxon>
    </lineage>
</organism>
<protein>
    <recommendedName>
        <fullName evidence="1">DNA-directed DNA polymerase</fullName>
        <ecNumber evidence="1">2.7.7.7</ecNumber>
    </recommendedName>
</protein>
<evidence type="ECO:0000256" key="2">
    <source>
        <dbReference type="ARBA" id="ARBA00022679"/>
    </source>
</evidence>
<dbReference type="InterPro" id="IPR005790">
    <property type="entry name" value="DNA_polIII_delta"/>
</dbReference>
<keyword evidence="4" id="KW-0235">DNA replication</keyword>
<name>A0A1X7G664_9SPHN</name>
<dbReference type="PANTHER" id="PTHR34388:SF1">
    <property type="entry name" value="DNA POLYMERASE III SUBUNIT DELTA"/>
    <property type="match status" value="1"/>
</dbReference>
<evidence type="ECO:0000256" key="7">
    <source>
        <dbReference type="ARBA" id="ARBA00049244"/>
    </source>
</evidence>
<dbReference type="OrthoDB" id="9804983at2"/>
<dbReference type="Proteomes" id="UP000192934">
    <property type="component" value="Chromosome I"/>
</dbReference>
<reference evidence="9" key="1">
    <citation type="submission" date="2017-04" db="EMBL/GenBank/DDBJ databases">
        <authorList>
            <person name="Varghese N."/>
            <person name="Submissions S."/>
        </authorList>
    </citation>
    <scope>NUCLEOTIDE SEQUENCE [LARGE SCALE GENOMIC DNA]</scope>
    <source>
        <strain evidence="9">Dd16</strain>
    </source>
</reference>
<keyword evidence="3" id="KW-0548">Nucleotidyltransferase</keyword>
<evidence type="ECO:0000313" key="9">
    <source>
        <dbReference type="Proteomes" id="UP000192934"/>
    </source>
</evidence>
<keyword evidence="5" id="KW-0239">DNA-directed DNA polymerase</keyword>
<dbReference type="GO" id="GO:0003887">
    <property type="term" value="F:DNA-directed DNA polymerase activity"/>
    <property type="evidence" value="ECO:0007669"/>
    <property type="project" value="UniProtKB-KW"/>
</dbReference>
<accession>A0A1X7G664</accession>
<evidence type="ECO:0000256" key="5">
    <source>
        <dbReference type="ARBA" id="ARBA00022932"/>
    </source>
</evidence>
<gene>
    <name evidence="8" type="ORF">SAMN06295910_1134</name>
</gene>